<proteinExistence type="predicted"/>
<accession>A0AAV8YQA6</accession>
<feature type="region of interest" description="Disordered" evidence="1">
    <location>
        <begin position="1"/>
        <end position="26"/>
    </location>
</feature>
<feature type="compositionally biased region" description="Basic residues" evidence="1">
    <location>
        <begin position="76"/>
        <end position="109"/>
    </location>
</feature>
<sequence length="124" mass="14608">MSSPAAVPCIKKHKKHKSEKREREEKCGGLKLILKVGSQTTPEHNAEFPQNIPLVTDGIEEQMQVDSNDPYFGMSRSHHKKSKKKKKKKDKNKDREKKHKHHHKDKKRKREDNDGDNGNFYYKY</sequence>
<evidence type="ECO:0000313" key="3">
    <source>
        <dbReference type="Proteomes" id="UP001162156"/>
    </source>
</evidence>
<comment type="caution">
    <text evidence="2">The sequence shown here is derived from an EMBL/GenBank/DDBJ whole genome shotgun (WGS) entry which is preliminary data.</text>
</comment>
<dbReference type="Proteomes" id="UP001162156">
    <property type="component" value="Unassembled WGS sequence"/>
</dbReference>
<name>A0AAV8YQA6_9CUCU</name>
<keyword evidence="3" id="KW-1185">Reference proteome</keyword>
<gene>
    <name evidence="2" type="ORF">NQ314_007339</name>
</gene>
<evidence type="ECO:0000313" key="2">
    <source>
        <dbReference type="EMBL" id="KAJ8953729.1"/>
    </source>
</evidence>
<dbReference type="EMBL" id="JANEYF010001958">
    <property type="protein sequence ID" value="KAJ8953729.1"/>
    <property type="molecule type" value="Genomic_DNA"/>
</dbReference>
<evidence type="ECO:0000256" key="1">
    <source>
        <dbReference type="SAM" id="MobiDB-lite"/>
    </source>
</evidence>
<dbReference type="AlphaFoldDB" id="A0AAV8YQA6"/>
<protein>
    <submittedName>
        <fullName evidence="2">Uncharacterized protein</fullName>
    </submittedName>
</protein>
<reference evidence="2" key="1">
    <citation type="journal article" date="2023" name="Insect Mol. Biol.">
        <title>Genome sequencing provides insights into the evolution of gene families encoding plant cell wall-degrading enzymes in longhorned beetles.</title>
        <authorList>
            <person name="Shin N.R."/>
            <person name="Okamura Y."/>
            <person name="Kirsch R."/>
            <person name="Pauchet Y."/>
        </authorList>
    </citation>
    <scope>NUCLEOTIDE SEQUENCE</scope>
    <source>
        <strain evidence="2">RBIC_L_NR</strain>
    </source>
</reference>
<organism evidence="2 3">
    <name type="scientific">Rhamnusium bicolor</name>
    <dbReference type="NCBI Taxonomy" id="1586634"/>
    <lineage>
        <taxon>Eukaryota</taxon>
        <taxon>Metazoa</taxon>
        <taxon>Ecdysozoa</taxon>
        <taxon>Arthropoda</taxon>
        <taxon>Hexapoda</taxon>
        <taxon>Insecta</taxon>
        <taxon>Pterygota</taxon>
        <taxon>Neoptera</taxon>
        <taxon>Endopterygota</taxon>
        <taxon>Coleoptera</taxon>
        <taxon>Polyphaga</taxon>
        <taxon>Cucujiformia</taxon>
        <taxon>Chrysomeloidea</taxon>
        <taxon>Cerambycidae</taxon>
        <taxon>Lepturinae</taxon>
        <taxon>Rhagiini</taxon>
        <taxon>Rhamnusium</taxon>
    </lineage>
</organism>
<feature type="region of interest" description="Disordered" evidence="1">
    <location>
        <begin position="57"/>
        <end position="124"/>
    </location>
</feature>